<comment type="caution">
    <text evidence="1">The sequence shown here is derived from an EMBL/GenBank/DDBJ whole genome shotgun (WGS) entry which is preliminary data.</text>
</comment>
<sequence>MSQEILGHTRKTLGLTPDREIRVEPSSNQKGCIPFRVMTLTNKSHQPCTFVDNPL</sequence>
<proteinExistence type="predicted"/>
<evidence type="ECO:0000313" key="2">
    <source>
        <dbReference type="Proteomes" id="UP000634136"/>
    </source>
</evidence>
<name>A0A835C624_9FABA</name>
<gene>
    <name evidence="1" type="ORF">G2W53_014234</name>
</gene>
<accession>A0A835C624</accession>
<keyword evidence="2" id="KW-1185">Reference proteome</keyword>
<reference evidence="1" key="1">
    <citation type="submission" date="2020-09" db="EMBL/GenBank/DDBJ databases">
        <title>Genome-Enabled Discovery of Anthraquinone Biosynthesis in Senna tora.</title>
        <authorList>
            <person name="Kang S.-H."/>
            <person name="Pandey R.P."/>
            <person name="Lee C.-M."/>
            <person name="Sim J.-S."/>
            <person name="Jeong J.-T."/>
            <person name="Choi B.-S."/>
            <person name="Jung M."/>
            <person name="Ginzburg D."/>
            <person name="Zhao K."/>
            <person name="Won S.Y."/>
            <person name="Oh T.-J."/>
            <person name="Yu Y."/>
            <person name="Kim N.-H."/>
            <person name="Lee O.R."/>
            <person name="Lee T.-H."/>
            <person name="Bashyal P."/>
            <person name="Kim T.-S."/>
            <person name="Lee W.-H."/>
            <person name="Kawkins C."/>
            <person name="Kim C.-K."/>
            <person name="Kim J.S."/>
            <person name="Ahn B.O."/>
            <person name="Rhee S.Y."/>
            <person name="Sohng J.K."/>
        </authorList>
    </citation>
    <scope>NUCLEOTIDE SEQUENCE</scope>
    <source>
        <tissue evidence="1">Leaf</tissue>
    </source>
</reference>
<dbReference type="AlphaFoldDB" id="A0A835C624"/>
<organism evidence="1 2">
    <name type="scientific">Senna tora</name>
    <dbReference type="NCBI Taxonomy" id="362788"/>
    <lineage>
        <taxon>Eukaryota</taxon>
        <taxon>Viridiplantae</taxon>
        <taxon>Streptophyta</taxon>
        <taxon>Embryophyta</taxon>
        <taxon>Tracheophyta</taxon>
        <taxon>Spermatophyta</taxon>
        <taxon>Magnoliopsida</taxon>
        <taxon>eudicotyledons</taxon>
        <taxon>Gunneridae</taxon>
        <taxon>Pentapetalae</taxon>
        <taxon>rosids</taxon>
        <taxon>fabids</taxon>
        <taxon>Fabales</taxon>
        <taxon>Fabaceae</taxon>
        <taxon>Caesalpinioideae</taxon>
        <taxon>Cassia clade</taxon>
        <taxon>Senna</taxon>
    </lineage>
</organism>
<dbReference type="Proteomes" id="UP000634136">
    <property type="component" value="Unassembled WGS sequence"/>
</dbReference>
<evidence type="ECO:0000313" key="1">
    <source>
        <dbReference type="EMBL" id="KAF7831901.1"/>
    </source>
</evidence>
<protein>
    <submittedName>
        <fullName evidence="1">Uncharacterized protein</fullName>
    </submittedName>
</protein>
<dbReference type="EMBL" id="JAAIUW010000005">
    <property type="protein sequence ID" value="KAF7831901.1"/>
    <property type="molecule type" value="Genomic_DNA"/>
</dbReference>